<dbReference type="SMART" id="SM00184">
    <property type="entry name" value="RING"/>
    <property type="match status" value="1"/>
</dbReference>
<gene>
    <name evidence="9" type="ORF">PNOK_0649900</name>
</gene>
<keyword evidence="10" id="KW-1185">Reference proteome</keyword>
<keyword evidence="5" id="KW-0175">Coiled coil</keyword>
<evidence type="ECO:0000259" key="7">
    <source>
        <dbReference type="PROSITE" id="PS50089"/>
    </source>
</evidence>
<feature type="compositionally biased region" description="Basic and acidic residues" evidence="6">
    <location>
        <begin position="458"/>
        <end position="471"/>
    </location>
</feature>
<feature type="compositionally biased region" description="Basic and acidic residues" evidence="6">
    <location>
        <begin position="348"/>
        <end position="357"/>
    </location>
</feature>
<feature type="domain" description="FYVE-type" evidence="8">
    <location>
        <begin position="4"/>
        <end position="59"/>
    </location>
</feature>
<evidence type="ECO:0000259" key="8">
    <source>
        <dbReference type="PROSITE" id="PS50178"/>
    </source>
</evidence>
<dbReference type="PROSITE" id="PS50089">
    <property type="entry name" value="ZF_RING_2"/>
    <property type="match status" value="1"/>
</dbReference>
<proteinExistence type="predicted"/>
<evidence type="ECO:0000313" key="10">
    <source>
        <dbReference type="Proteomes" id="UP000217199"/>
    </source>
</evidence>
<dbReference type="InterPro" id="IPR017907">
    <property type="entry name" value="Znf_RING_CS"/>
</dbReference>
<evidence type="ECO:0000313" key="9">
    <source>
        <dbReference type="EMBL" id="PAV18013.1"/>
    </source>
</evidence>
<evidence type="ECO:0000256" key="4">
    <source>
        <dbReference type="PROSITE-ProRule" id="PRU00175"/>
    </source>
</evidence>
<keyword evidence="3" id="KW-0862">Zinc</keyword>
<feature type="compositionally biased region" description="Low complexity" evidence="6">
    <location>
        <begin position="393"/>
        <end position="414"/>
    </location>
</feature>
<dbReference type="STRING" id="2282107.A0A286UEI4"/>
<protein>
    <recommendedName>
        <fullName evidence="11">RING-type domain-containing protein</fullName>
    </recommendedName>
</protein>
<feature type="compositionally biased region" description="Polar residues" evidence="6">
    <location>
        <begin position="551"/>
        <end position="562"/>
    </location>
</feature>
<dbReference type="GO" id="GO:0008270">
    <property type="term" value="F:zinc ion binding"/>
    <property type="evidence" value="ECO:0007669"/>
    <property type="project" value="UniProtKB-KW"/>
</dbReference>
<evidence type="ECO:0000256" key="3">
    <source>
        <dbReference type="ARBA" id="ARBA00022833"/>
    </source>
</evidence>
<keyword evidence="1" id="KW-0479">Metal-binding</keyword>
<dbReference type="PROSITE" id="PS00518">
    <property type="entry name" value="ZF_RING_1"/>
    <property type="match status" value="1"/>
</dbReference>
<dbReference type="OrthoDB" id="6105938at2759"/>
<dbReference type="InParanoid" id="A0A286UEI4"/>
<feature type="region of interest" description="Disordered" evidence="6">
    <location>
        <begin position="71"/>
        <end position="93"/>
    </location>
</feature>
<evidence type="ECO:0000256" key="1">
    <source>
        <dbReference type="ARBA" id="ARBA00022723"/>
    </source>
</evidence>
<name>A0A286UEI4_9AGAM</name>
<feature type="compositionally biased region" description="Polar residues" evidence="6">
    <location>
        <begin position="308"/>
        <end position="332"/>
    </location>
</feature>
<feature type="domain" description="RING-type" evidence="7">
    <location>
        <begin position="10"/>
        <end position="55"/>
    </location>
</feature>
<dbReference type="SUPFAM" id="SSF57850">
    <property type="entry name" value="RING/U-box"/>
    <property type="match status" value="1"/>
</dbReference>
<sequence length="644" mass="68178">MLTLTKESTCDVCANDYNPFNPPRCIPCGHVLCGNCASNIINLASKKAPACPFCREQFTLDSLRVIRADFSQTSGGGTSESSHHHQHGNIHSINDIPSSPFVQSCLPPLAMDPLSSSAILDDETVLYEVRRTRSAVTSARSSRAASRERGGVFKALDEDKPTSLDTVRHHERAIELEKSVAKVATKRCSAEEVQALQKQLADWMSEDKSLYSGGDIQRYTAIQLSNLLLRAILMNHVAHSEAARVAKGTEQSLRSRLQDGDLIRMNLSEELRSAKTEVGNLKLTVKELQSRLKAVDSGSATPGAVTPTRRQSLSAPTSPDGSHYTSFSSASTAVPFHYPSSNTYSSSSRDRDNKKESFSNPTSLASSPCSSGRTTPTAGLTLSAPTAFGMAPTTGSVSGTTTPGRSSASAAAAALPLHPSTHPTHVHSQPATPSPTPVRYSHTRAASMVSRAQSVAPTREKEREREKEKRSMTPAPSIHHRSASVVPGAVGPSGTVRGGGMMGRSMTPGPTSSASQASAYNTSSKEGNGYSAGGLGAGASGGIPPLPNLVHISSLSSSQGNSRPPVPPKPRTLSQNQTPGQGQSHGSSPMKLGSVYSSSSGSRGIIDDRDVDREKEKKSSKKYERWVPSARTLVGMVRPATSQS</sequence>
<comment type="caution">
    <text evidence="9">The sequence shown here is derived from an EMBL/GenBank/DDBJ whole genome shotgun (WGS) entry which is preliminary data.</text>
</comment>
<dbReference type="Proteomes" id="UP000217199">
    <property type="component" value="Unassembled WGS sequence"/>
</dbReference>
<feature type="coiled-coil region" evidence="5">
    <location>
        <begin position="264"/>
        <end position="291"/>
    </location>
</feature>
<accession>A0A286UEI4</accession>
<evidence type="ECO:0000256" key="2">
    <source>
        <dbReference type="ARBA" id="ARBA00022771"/>
    </source>
</evidence>
<feature type="compositionally biased region" description="Polar residues" evidence="6">
    <location>
        <begin position="508"/>
        <end position="526"/>
    </location>
</feature>
<reference evidence="9 10" key="1">
    <citation type="journal article" date="2017" name="Mol. Ecol.">
        <title>Comparative and population genomic landscape of Phellinus noxius: A hypervariable fungus causing root rot in trees.</title>
        <authorList>
            <person name="Chung C.L."/>
            <person name="Lee T.J."/>
            <person name="Akiba M."/>
            <person name="Lee H.H."/>
            <person name="Kuo T.H."/>
            <person name="Liu D."/>
            <person name="Ke H.M."/>
            <person name="Yokoi T."/>
            <person name="Roa M.B."/>
            <person name="Lu M.J."/>
            <person name="Chang Y.Y."/>
            <person name="Ann P.J."/>
            <person name="Tsai J.N."/>
            <person name="Chen C.Y."/>
            <person name="Tzean S.S."/>
            <person name="Ota Y."/>
            <person name="Hattori T."/>
            <person name="Sahashi N."/>
            <person name="Liou R.F."/>
            <person name="Kikuchi T."/>
            <person name="Tsai I.J."/>
        </authorList>
    </citation>
    <scope>NUCLEOTIDE SEQUENCE [LARGE SCALE GENOMIC DNA]</scope>
    <source>
        <strain evidence="9 10">FFPRI411160</strain>
    </source>
</reference>
<feature type="region of interest" description="Disordered" evidence="6">
    <location>
        <begin position="293"/>
        <end position="526"/>
    </location>
</feature>
<evidence type="ECO:0008006" key="11">
    <source>
        <dbReference type="Google" id="ProtNLM"/>
    </source>
</evidence>
<organism evidence="9 10">
    <name type="scientific">Pyrrhoderma noxium</name>
    <dbReference type="NCBI Taxonomy" id="2282107"/>
    <lineage>
        <taxon>Eukaryota</taxon>
        <taxon>Fungi</taxon>
        <taxon>Dikarya</taxon>
        <taxon>Basidiomycota</taxon>
        <taxon>Agaricomycotina</taxon>
        <taxon>Agaricomycetes</taxon>
        <taxon>Hymenochaetales</taxon>
        <taxon>Hymenochaetaceae</taxon>
        <taxon>Pyrrhoderma</taxon>
    </lineage>
</organism>
<feature type="region of interest" description="Disordered" evidence="6">
    <location>
        <begin position="550"/>
        <end position="625"/>
    </location>
</feature>
<feature type="compositionally biased region" description="Polar residues" evidence="6">
    <location>
        <begin position="572"/>
        <end position="587"/>
    </location>
</feature>
<feature type="compositionally biased region" description="Basic and acidic residues" evidence="6">
    <location>
        <begin position="605"/>
        <end position="625"/>
    </location>
</feature>
<dbReference type="InterPro" id="IPR001841">
    <property type="entry name" value="Znf_RING"/>
</dbReference>
<evidence type="ECO:0000256" key="6">
    <source>
        <dbReference type="SAM" id="MobiDB-lite"/>
    </source>
</evidence>
<dbReference type="InterPro" id="IPR013083">
    <property type="entry name" value="Znf_RING/FYVE/PHD"/>
</dbReference>
<dbReference type="PROSITE" id="PS50178">
    <property type="entry name" value="ZF_FYVE"/>
    <property type="match status" value="1"/>
</dbReference>
<dbReference type="AlphaFoldDB" id="A0A286UEI4"/>
<dbReference type="Gene3D" id="3.30.40.10">
    <property type="entry name" value="Zinc/RING finger domain, C3HC4 (zinc finger)"/>
    <property type="match status" value="1"/>
</dbReference>
<dbReference type="InterPro" id="IPR017455">
    <property type="entry name" value="Znf_FYVE-rel"/>
</dbReference>
<feature type="compositionally biased region" description="Polar residues" evidence="6">
    <location>
        <begin position="421"/>
        <end position="431"/>
    </location>
</feature>
<evidence type="ECO:0000256" key="5">
    <source>
        <dbReference type="SAM" id="Coils"/>
    </source>
</evidence>
<feature type="compositionally biased region" description="Polar residues" evidence="6">
    <location>
        <begin position="358"/>
        <end position="384"/>
    </location>
</feature>
<dbReference type="EMBL" id="NBII01000006">
    <property type="protein sequence ID" value="PAV18013.1"/>
    <property type="molecule type" value="Genomic_DNA"/>
</dbReference>
<keyword evidence="2 4" id="KW-0863">Zinc-finger</keyword>